<dbReference type="GO" id="GO:0005886">
    <property type="term" value="C:plasma membrane"/>
    <property type="evidence" value="ECO:0007669"/>
    <property type="project" value="TreeGrafter"/>
</dbReference>
<organism evidence="8 10">
    <name type="scientific">Dracunculus medinensis</name>
    <name type="common">Guinea worm</name>
    <dbReference type="NCBI Taxonomy" id="318479"/>
    <lineage>
        <taxon>Eukaryota</taxon>
        <taxon>Metazoa</taxon>
        <taxon>Ecdysozoa</taxon>
        <taxon>Nematoda</taxon>
        <taxon>Chromadorea</taxon>
        <taxon>Rhabditida</taxon>
        <taxon>Spirurina</taxon>
        <taxon>Dracunculoidea</taxon>
        <taxon>Dracunculidae</taxon>
        <taxon>Dracunculus</taxon>
    </lineage>
</organism>
<dbReference type="OrthoDB" id="432835at2759"/>
<dbReference type="Proteomes" id="UP000274756">
    <property type="component" value="Unassembled WGS sequence"/>
</dbReference>
<dbReference type="EMBL" id="UYYG01001160">
    <property type="protein sequence ID" value="VDN57495.1"/>
    <property type="molecule type" value="Genomic_DNA"/>
</dbReference>
<keyword evidence="9" id="KW-1185">Reference proteome</keyword>
<name>A0A0N4U8E3_DRAME</name>
<keyword evidence="5 6" id="KW-0472">Membrane</keyword>
<evidence type="ECO:0000256" key="2">
    <source>
        <dbReference type="ARBA" id="ARBA00006840"/>
    </source>
</evidence>
<evidence type="ECO:0000256" key="3">
    <source>
        <dbReference type="ARBA" id="ARBA00022692"/>
    </source>
</evidence>
<keyword evidence="3 6" id="KW-0812">Transmembrane</keyword>
<accession>A0A0N4U8E3</accession>
<dbReference type="STRING" id="318479.A0A0N4U8E3"/>
<reference evidence="10" key="1">
    <citation type="submission" date="2017-02" db="UniProtKB">
        <authorList>
            <consortium name="WormBaseParasite"/>
        </authorList>
    </citation>
    <scope>IDENTIFICATION</scope>
</reference>
<evidence type="ECO:0000256" key="5">
    <source>
        <dbReference type="ARBA" id="ARBA00023136"/>
    </source>
</evidence>
<feature type="transmembrane region" description="Helical" evidence="6">
    <location>
        <begin position="34"/>
        <end position="57"/>
    </location>
</feature>
<comment type="caution">
    <text evidence="6">Lacks conserved residue(s) required for the propagation of feature annotation.</text>
</comment>
<reference evidence="7 9" key="2">
    <citation type="submission" date="2018-11" db="EMBL/GenBank/DDBJ databases">
        <authorList>
            <consortium name="Pathogen Informatics"/>
        </authorList>
    </citation>
    <scope>NUCLEOTIDE SEQUENCE [LARGE SCALE GENOMIC DNA]</scope>
</reference>
<dbReference type="Gene3D" id="1.10.1450.10">
    <property type="entry name" value="Tetraspanin"/>
    <property type="match status" value="1"/>
</dbReference>
<dbReference type="Pfam" id="PF00335">
    <property type="entry name" value="Tetraspanin"/>
    <property type="match status" value="1"/>
</dbReference>
<proteinExistence type="inferred from homology"/>
<evidence type="ECO:0000313" key="9">
    <source>
        <dbReference type="Proteomes" id="UP000274756"/>
    </source>
</evidence>
<dbReference type="InterPro" id="IPR008952">
    <property type="entry name" value="Tetraspanin_EC2_sf"/>
</dbReference>
<sequence length="250" mass="27657">MLLGFGSLGIGVWLYIDKNTYSGLTPTSYSAMSAAGLCAAAGITAVIITFVGCIALWIASKPLLLAYVLFVILLFMVQAGVSILTMRYKVDVSRKIHADLLRNIKQDITLNQQYIFHGNQMTWDLIQSAFKCCGVDGPSDWFNSSRWPKSNYVPDSCCDPSKFDISGSMINCGKGIDNASLWFSQGCVNVYSHWLLEHIRIVGFIAIAFIVLEGFVMGSAAKFKKINGAKHRMVLFRLRSSIMDSILVLR</sequence>
<gene>
    <name evidence="7" type="ORF">DME_LOCUS7468</name>
</gene>
<evidence type="ECO:0000313" key="7">
    <source>
        <dbReference type="EMBL" id="VDN57495.1"/>
    </source>
</evidence>
<keyword evidence="4 6" id="KW-1133">Transmembrane helix</keyword>
<comment type="similarity">
    <text evidence="2 6">Belongs to the tetraspanin (TM4SF) family.</text>
</comment>
<dbReference type="InterPro" id="IPR018499">
    <property type="entry name" value="Tetraspanin/Peripherin"/>
</dbReference>
<evidence type="ECO:0000313" key="8">
    <source>
        <dbReference type="Proteomes" id="UP000038040"/>
    </source>
</evidence>
<comment type="subcellular location">
    <subcellularLocation>
        <location evidence="1 6">Membrane</location>
        <topology evidence="1 6">Multi-pass membrane protein</topology>
    </subcellularLocation>
</comment>
<dbReference type="AlphaFoldDB" id="A0A0N4U8E3"/>
<dbReference type="PANTHER" id="PTHR19282">
    <property type="entry name" value="TETRASPANIN"/>
    <property type="match status" value="1"/>
</dbReference>
<evidence type="ECO:0000256" key="4">
    <source>
        <dbReference type="ARBA" id="ARBA00022989"/>
    </source>
</evidence>
<dbReference type="InterPro" id="IPR000301">
    <property type="entry name" value="Tetraspanin_animals"/>
</dbReference>
<dbReference type="PIRSF" id="PIRSF002419">
    <property type="entry name" value="Tetraspanin"/>
    <property type="match status" value="1"/>
</dbReference>
<evidence type="ECO:0000256" key="6">
    <source>
        <dbReference type="RuleBase" id="RU361218"/>
    </source>
</evidence>
<feature type="transmembrane region" description="Helical" evidence="6">
    <location>
        <begin position="64"/>
        <end position="84"/>
    </location>
</feature>
<evidence type="ECO:0000256" key="1">
    <source>
        <dbReference type="ARBA" id="ARBA00004141"/>
    </source>
</evidence>
<dbReference type="Proteomes" id="UP000038040">
    <property type="component" value="Unplaced"/>
</dbReference>
<feature type="transmembrane region" description="Helical" evidence="6">
    <location>
        <begin position="201"/>
        <end position="223"/>
    </location>
</feature>
<dbReference type="WBParaSite" id="DME_0000330901-mRNA-1">
    <property type="protein sequence ID" value="DME_0000330901-mRNA-1"/>
    <property type="gene ID" value="DME_0000330901"/>
</dbReference>
<evidence type="ECO:0000313" key="10">
    <source>
        <dbReference type="WBParaSite" id="DME_0000330901-mRNA-1"/>
    </source>
</evidence>
<protein>
    <recommendedName>
        <fullName evidence="6">Tetraspanin</fullName>
    </recommendedName>
</protein>
<dbReference type="PANTHER" id="PTHR19282:SF477">
    <property type="entry name" value="TETRASPANIN"/>
    <property type="match status" value="1"/>
</dbReference>
<dbReference type="SUPFAM" id="SSF48652">
    <property type="entry name" value="Tetraspanin"/>
    <property type="match status" value="1"/>
</dbReference>